<dbReference type="SMART" id="SM00346">
    <property type="entry name" value="HTH_ICLR"/>
    <property type="match status" value="1"/>
</dbReference>
<evidence type="ECO:0000256" key="1">
    <source>
        <dbReference type="ARBA" id="ARBA00023015"/>
    </source>
</evidence>
<dbReference type="InterPro" id="IPR036390">
    <property type="entry name" value="WH_DNA-bd_sf"/>
</dbReference>
<dbReference type="Proteomes" id="UP001596303">
    <property type="component" value="Unassembled WGS sequence"/>
</dbReference>
<reference evidence="7" key="1">
    <citation type="journal article" date="2019" name="Int. J. Syst. Evol. Microbiol.">
        <title>The Global Catalogue of Microorganisms (GCM) 10K type strain sequencing project: providing services to taxonomists for standard genome sequencing and annotation.</title>
        <authorList>
            <consortium name="The Broad Institute Genomics Platform"/>
            <consortium name="The Broad Institute Genome Sequencing Center for Infectious Disease"/>
            <person name="Wu L."/>
            <person name="Ma J."/>
        </authorList>
    </citation>
    <scope>NUCLEOTIDE SEQUENCE [LARGE SCALE GENOMIC DNA]</scope>
    <source>
        <strain evidence="7">CGMCC-1.15741</strain>
    </source>
</reference>
<evidence type="ECO:0000259" key="5">
    <source>
        <dbReference type="PROSITE" id="PS51078"/>
    </source>
</evidence>
<comment type="caution">
    <text evidence="6">The sequence shown here is derived from an EMBL/GenBank/DDBJ whole genome shotgun (WGS) entry which is preliminary data.</text>
</comment>
<keyword evidence="2" id="KW-0238">DNA-binding</keyword>
<dbReference type="InterPro" id="IPR036388">
    <property type="entry name" value="WH-like_DNA-bd_sf"/>
</dbReference>
<dbReference type="Pfam" id="PF09339">
    <property type="entry name" value="HTH_IclR"/>
    <property type="match status" value="1"/>
</dbReference>
<dbReference type="SUPFAM" id="SSF46785">
    <property type="entry name" value="Winged helix' DNA-binding domain"/>
    <property type="match status" value="1"/>
</dbReference>
<dbReference type="SUPFAM" id="SSF55781">
    <property type="entry name" value="GAF domain-like"/>
    <property type="match status" value="1"/>
</dbReference>
<evidence type="ECO:0000259" key="4">
    <source>
        <dbReference type="PROSITE" id="PS51077"/>
    </source>
</evidence>
<keyword evidence="7" id="KW-1185">Reference proteome</keyword>
<dbReference type="Gene3D" id="3.30.450.40">
    <property type="match status" value="1"/>
</dbReference>
<proteinExistence type="predicted"/>
<feature type="domain" description="IclR-ED" evidence="5">
    <location>
        <begin position="99"/>
        <end position="277"/>
    </location>
</feature>
<dbReference type="InterPro" id="IPR005471">
    <property type="entry name" value="Tscrpt_reg_IclR_N"/>
</dbReference>
<dbReference type="EMBL" id="JBHSSW010000012">
    <property type="protein sequence ID" value="MFC6198317.1"/>
    <property type="molecule type" value="Genomic_DNA"/>
</dbReference>
<name>A0ABW1S9Z4_9PROT</name>
<dbReference type="PANTHER" id="PTHR30136:SF33">
    <property type="entry name" value="TRANSCRIPTIONAL REGULATORY PROTEIN"/>
    <property type="match status" value="1"/>
</dbReference>
<evidence type="ECO:0000313" key="7">
    <source>
        <dbReference type="Proteomes" id="UP001596303"/>
    </source>
</evidence>
<dbReference type="RefSeq" id="WP_377378432.1">
    <property type="nucleotide sequence ID" value="NZ_JBHSSW010000012.1"/>
</dbReference>
<gene>
    <name evidence="6" type="ORF">ACFQDM_09515</name>
</gene>
<keyword evidence="1" id="KW-0805">Transcription regulation</keyword>
<dbReference type="Pfam" id="PF01614">
    <property type="entry name" value="IclR_C"/>
    <property type="match status" value="1"/>
</dbReference>
<dbReference type="PANTHER" id="PTHR30136">
    <property type="entry name" value="HELIX-TURN-HELIX TRANSCRIPTIONAL REGULATOR, ICLR FAMILY"/>
    <property type="match status" value="1"/>
</dbReference>
<sequence>MSEAQTSKIKDKRSPEARQYESFSELEEKYENDRKFIWSVARTLKLLQAFRPGHGALGNNELSERSGISKATVTRITYTLTELGYLKKDASRKYFPSPRLLSLSYSVLGNLHIRQLAQGQMQELANISRASVALAWPDDDMMIYVAANTATASDSHLLDIGTRVSMAKTATGRAVLAKLPKDQLDEKFDRWSVLYGADWPALKDRILKSIDEVNTRGFCLVDGEWRPNVRTVAVPIYDRRHETYLGLNCGAPVYNSSIEEMENQYGPRLVHIAQTLR</sequence>
<organism evidence="6 7">
    <name type="scientific">Ponticaulis profundi</name>
    <dbReference type="NCBI Taxonomy" id="2665222"/>
    <lineage>
        <taxon>Bacteria</taxon>
        <taxon>Pseudomonadati</taxon>
        <taxon>Pseudomonadota</taxon>
        <taxon>Alphaproteobacteria</taxon>
        <taxon>Hyphomonadales</taxon>
        <taxon>Hyphomonadaceae</taxon>
        <taxon>Ponticaulis</taxon>
    </lineage>
</organism>
<dbReference type="Gene3D" id="1.10.10.10">
    <property type="entry name" value="Winged helix-like DNA-binding domain superfamily/Winged helix DNA-binding domain"/>
    <property type="match status" value="1"/>
</dbReference>
<evidence type="ECO:0000256" key="2">
    <source>
        <dbReference type="ARBA" id="ARBA00023125"/>
    </source>
</evidence>
<dbReference type="InterPro" id="IPR050707">
    <property type="entry name" value="HTH_MetabolicPath_Reg"/>
</dbReference>
<keyword evidence="3" id="KW-0804">Transcription</keyword>
<dbReference type="InterPro" id="IPR014757">
    <property type="entry name" value="Tscrpt_reg_IclR_C"/>
</dbReference>
<evidence type="ECO:0000256" key="3">
    <source>
        <dbReference type="ARBA" id="ARBA00023163"/>
    </source>
</evidence>
<protein>
    <submittedName>
        <fullName evidence="6">IclR family transcriptional regulator</fullName>
    </submittedName>
</protein>
<accession>A0ABW1S9Z4</accession>
<evidence type="ECO:0000313" key="6">
    <source>
        <dbReference type="EMBL" id="MFC6198317.1"/>
    </source>
</evidence>
<feature type="domain" description="HTH iclR-type" evidence="4">
    <location>
        <begin position="37"/>
        <end position="98"/>
    </location>
</feature>
<dbReference type="PROSITE" id="PS51077">
    <property type="entry name" value="HTH_ICLR"/>
    <property type="match status" value="1"/>
</dbReference>
<dbReference type="InterPro" id="IPR029016">
    <property type="entry name" value="GAF-like_dom_sf"/>
</dbReference>
<dbReference type="PROSITE" id="PS51078">
    <property type="entry name" value="ICLR_ED"/>
    <property type="match status" value="1"/>
</dbReference>